<reference evidence="2 3" key="1">
    <citation type="submission" date="2019-02" db="EMBL/GenBank/DDBJ databases">
        <title>Deep-cultivation of Planctomycetes and their phenomic and genomic characterization uncovers novel biology.</title>
        <authorList>
            <person name="Wiegand S."/>
            <person name="Jogler M."/>
            <person name="Boedeker C."/>
            <person name="Pinto D."/>
            <person name="Vollmers J."/>
            <person name="Rivas-Marin E."/>
            <person name="Kohn T."/>
            <person name="Peeters S.H."/>
            <person name="Heuer A."/>
            <person name="Rast P."/>
            <person name="Oberbeckmann S."/>
            <person name="Bunk B."/>
            <person name="Jeske O."/>
            <person name="Meyerdierks A."/>
            <person name="Storesund J.E."/>
            <person name="Kallscheuer N."/>
            <person name="Luecker S."/>
            <person name="Lage O.M."/>
            <person name="Pohl T."/>
            <person name="Merkel B.J."/>
            <person name="Hornburger P."/>
            <person name="Mueller R.-W."/>
            <person name="Bruemmer F."/>
            <person name="Labrenz M."/>
            <person name="Spormann A.M."/>
            <person name="Op Den Camp H."/>
            <person name="Overmann J."/>
            <person name="Amann R."/>
            <person name="Jetten M.S.M."/>
            <person name="Mascher T."/>
            <person name="Medema M.H."/>
            <person name="Devos D.P."/>
            <person name="Kaster A.-K."/>
            <person name="Ovreas L."/>
            <person name="Rohde M."/>
            <person name="Galperin M.Y."/>
            <person name="Jogler C."/>
        </authorList>
    </citation>
    <scope>NUCLEOTIDE SEQUENCE [LARGE SCALE GENOMIC DNA]</scope>
    <source>
        <strain evidence="2 3">Enr8</strain>
    </source>
</reference>
<name>A0A5C5UZQ2_9BACT</name>
<sequence length="146" mass="15412" precursor="true">MLAHRRNWLLFLLFLTLAPATCWAGDVTGLYDCVGDNAGGGQYKGTVFISKSGDAYKLEWNIAGRTHQGIALLTGDVLSSSWISKQVAPGGGVVVTGGVVVYKVEKNGRLSGKWVGHGGGKVLTEVLTPQRRVVSNNRSAGAVAKK</sequence>
<feature type="signal peptide" evidence="1">
    <location>
        <begin position="1"/>
        <end position="24"/>
    </location>
</feature>
<evidence type="ECO:0000256" key="1">
    <source>
        <dbReference type="SAM" id="SignalP"/>
    </source>
</evidence>
<accession>A0A5C5UZQ2</accession>
<dbReference type="OrthoDB" id="9810038at2"/>
<comment type="caution">
    <text evidence="2">The sequence shown here is derived from an EMBL/GenBank/DDBJ whole genome shotgun (WGS) entry which is preliminary data.</text>
</comment>
<feature type="chain" id="PRO_5023059330" evidence="1">
    <location>
        <begin position="25"/>
        <end position="146"/>
    </location>
</feature>
<keyword evidence="1" id="KW-0732">Signal</keyword>
<dbReference type="AlphaFoldDB" id="A0A5C5UZQ2"/>
<keyword evidence="3" id="KW-1185">Reference proteome</keyword>
<evidence type="ECO:0000313" key="3">
    <source>
        <dbReference type="Proteomes" id="UP000318878"/>
    </source>
</evidence>
<gene>
    <name evidence="2" type="ORF">Enr8_37690</name>
</gene>
<dbReference type="RefSeq" id="WP_146434314.1">
    <property type="nucleotide sequence ID" value="NZ_SJPF01000004.1"/>
</dbReference>
<dbReference type="Proteomes" id="UP000318878">
    <property type="component" value="Unassembled WGS sequence"/>
</dbReference>
<protein>
    <submittedName>
        <fullName evidence="2">Uncharacterized protein</fullName>
    </submittedName>
</protein>
<organism evidence="2 3">
    <name type="scientific">Blastopirellula retiformator</name>
    <dbReference type="NCBI Taxonomy" id="2527970"/>
    <lineage>
        <taxon>Bacteria</taxon>
        <taxon>Pseudomonadati</taxon>
        <taxon>Planctomycetota</taxon>
        <taxon>Planctomycetia</taxon>
        <taxon>Pirellulales</taxon>
        <taxon>Pirellulaceae</taxon>
        <taxon>Blastopirellula</taxon>
    </lineage>
</organism>
<evidence type="ECO:0000313" key="2">
    <source>
        <dbReference type="EMBL" id="TWT31844.1"/>
    </source>
</evidence>
<proteinExistence type="predicted"/>
<dbReference type="EMBL" id="SJPF01000004">
    <property type="protein sequence ID" value="TWT31844.1"/>
    <property type="molecule type" value="Genomic_DNA"/>
</dbReference>